<evidence type="ECO:0000256" key="1">
    <source>
        <dbReference type="ARBA" id="ARBA00005614"/>
    </source>
</evidence>
<evidence type="ECO:0000256" key="3">
    <source>
        <dbReference type="ARBA" id="ARBA00047645"/>
    </source>
</evidence>
<keyword evidence="4 5" id="KW-0378">Hydrolase</keyword>
<reference evidence="8 9" key="1">
    <citation type="submission" date="2019-04" db="EMBL/GenBank/DDBJ databases">
        <title>Chitiniphilus eburnea sp. nov., a novel chitinolytic bacterium isolated from aquaculture sludge.</title>
        <authorList>
            <person name="Sheng M."/>
        </authorList>
    </citation>
    <scope>NUCLEOTIDE SEQUENCE [LARGE SCALE GENOMIC DNA]</scope>
    <source>
        <strain evidence="8 9">HX-2-15</strain>
    </source>
</reference>
<comment type="caution">
    <text evidence="8">The sequence shown here is derived from an EMBL/GenBank/DDBJ whole genome shotgun (WGS) entry which is preliminary data.</text>
</comment>
<comment type="catalytic activity">
    <reaction evidence="3 4 5">
        <text>an acyl phosphate + H2O = a carboxylate + phosphate + H(+)</text>
        <dbReference type="Rhea" id="RHEA:14965"/>
        <dbReference type="ChEBI" id="CHEBI:15377"/>
        <dbReference type="ChEBI" id="CHEBI:15378"/>
        <dbReference type="ChEBI" id="CHEBI:29067"/>
        <dbReference type="ChEBI" id="CHEBI:43474"/>
        <dbReference type="ChEBI" id="CHEBI:59918"/>
        <dbReference type="EC" id="3.6.1.7"/>
    </reaction>
</comment>
<evidence type="ECO:0000256" key="2">
    <source>
        <dbReference type="ARBA" id="ARBA00012150"/>
    </source>
</evidence>
<dbReference type="EMBL" id="SUMF01000033">
    <property type="protein sequence ID" value="TJZ66140.1"/>
    <property type="molecule type" value="Genomic_DNA"/>
</dbReference>
<dbReference type="Proteomes" id="UP000310016">
    <property type="component" value="Unassembled WGS sequence"/>
</dbReference>
<dbReference type="PROSITE" id="PS51160">
    <property type="entry name" value="ACYLPHOSPHATASE_3"/>
    <property type="match status" value="1"/>
</dbReference>
<evidence type="ECO:0000313" key="8">
    <source>
        <dbReference type="EMBL" id="TJZ66140.1"/>
    </source>
</evidence>
<dbReference type="PROSITE" id="PS00151">
    <property type="entry name" value="ACYLPHOSPHATASE_2"/>
    <property type="match status" value="1"/>
</dbReference>
<dbReference type="Gene3D" id="3.30.70.100">
    <property type="match status" value="1"/>
</dbReference>
<dbReference type="OrthoDB" id="5295388at2"/>
<dbReference type="GO" id="GO:0003998">
    <property type="term" value="F:acylphosphatase activity"/>
    <property type="evidence" value="ECO:0007669"/>
    <property type="project" value="UniProtKB-EC"/>
</dbReference>
<organism evidence="8 9">
    <name type="scientific">Chitiniphilus eburneus</name>
    <dbReference type="NCBI Taxonomy" id="2571148"/>
    <lineage>
        <taxon>Bacteria</taxon>
        <taxon>Pseudomonadati</taxon>
        <taxon>Pseudomonadota</taxon>
        <taxon>Betaproteobacteria</taxon>
        <taxon>Neisseriales</taxon>
        <taxon>Chitinibacteraceae</taxon>
        <taxon>Chitiniphilus</taxon>
    </lineage>
</organism>
<dbReference type="EC" id="3.6.1.7" evidence="2 4"/>
<name>A0A4U0PER1_9NEIS</name>
<dbReference type="InterPro" id="IPR017968">
    <property type="entry name" value="Acylphosphatase_CS"/>
</dbReference>
<dbReference type="InterPro" id="IPR020456">
    <property type="entry name" value="Acylphosphatase"/>
</dbReference>
<proteinExistence type="inferred from homology"/>
<dbReference type="Pfam" id="PF00708">
    <property type="entry name" value="Acylphosphatase"/>
    <property type="match status" value="1"/>
</dbReference>
<dbReference type="PANTHER" id="PTHR47268">
    <property type="entry name" value="ACYLPHOSPHATASE"/>
    <property type="match status" value="1"/>
</dbReference>
<comment type="similarity">
    <text evidence="1 6">Belongs to the acylphosphatase family.</text>
</comment>
<dbReference type="PANTHER" id="PTHR47268:SF4">
    <property type="entry name" value="ACYLPHOSPHATASE"/>
    <property type="match status" value="1"/>
</dbReference>
<dbReference type="InterPro" id="IPR001792">
    <property type="entry name" value="Acylphosphatase-like_dom"/>
</dbReference>
<dbReference type="PRINTS" id="PR00112">
    <property type="entry name" value="ACYLPHPHTASE"/>
</dbReference>
<feature type="domain" description="Acylphosphatase-like" evidence="7">
    <location>
        <begin position="3"/>
        <end position="89"/>
    </location>
</feature>
<evidence type="ECO:0000256" key="6">
    <source>
        <dbReference type="RuleBase" id="RU004168"/>
    </source>
</evidence>
<evidence type="ECO:0000259" key="7">
    <source>
        <dbReference type="PROSITE" id="PS51160"/>
    </source>
</evidence>
<evidence type="ECO:0000313" key="9">
    <source>
        <dbReference type="Proteomes" id="UP000310016"/>
    </source>
</evidence>
<dbReference type="PROSITE" id="PS00150">
    <property type="entry name" value="ACYLPHOSPHATASE_1"/>
    <property type="match status" value="1"/>
</dbReference>
<feature type="active site" evidence="4">
    <location>
        <position position="18"/>
    </location>
</feature>
<sequence>MIARKLRIHGRVQGVGFRYSAWLEAKRLQVAGWVRNRRDGSVELYLLGEADAVAQLEDWAHRGPNAAYVENVEAEDSDIEDCAGFAERPTV</sequence>
<dbReference type="SUPFAM" id="SSF54975">
    <property type="entry name" value="Acylphosphatase/BLUF domain-like"/>
    <property type="match status" value="1"/>
</dbReference>
<evidence type="ECO:0000256" key="5">
    <source>
        <dbReference type="RuleBase" id="RU000553"/>
    </source>
</evidence>
<accession>A0A4U0PER1</accession>
<evidence type="ECO:0000256" key="4">
    <source>
        <dbReference type="PROSITE-ProRule" id="PRU00520"/>
    </source>
</evidence>
<protein>
    <recommendedName>
        <fullName evidence="2 4">Acylphosphatase</fullName>
        <ecNumber evidence="2 4">3.6.1.7</ecNumber>
    </recommendedName>
</protein>
<feature type="active site" evidence="4">
    <location>
        <position position="36"/>
    </location>
</feature>
<gene>
    <name evidence="8" type="ORF">FAZ21_17585</name>
</gene>
<dbReference type="InterPro" id="IPR036046">
    <property type="entry name" value="Acylphosphatase-like_dom_sf"/>
</dbReference>
<dbReference type="AlphaFoldDB" id="A0A4U0PER1"/>
<keyword evidence="9" id="KW-1185">Reference proteome</keyword>